<feature type="domain" description="Tetrapyrrole methylase" evidence="6">
    <location>
        <begin position="1"/>
        <end position="162"/>
    </location>
</feature>
<evidence type="ECO:0000256" key="1">
    <source>
        <dbReference type="ARBA" id="ARBA00005156"/>
    </source>
</evidence>
<proteinExistence type="inferred from homology"/>
<comment type="similarity">
    <text evidence="2">Belongs to the diphthine synthase family.</text>
</comment>
<dbReference type="Pfam" id="PF00590">
    <property type="entry name" value="TP_methylase"/>
    <property type="match status" value="1"/>
</dbReference>
<dbReference type="Gene3D" id="3.30.950.10">
    <property type="entry name" value="Methyltransferase, Cobalt-precorrin-4 Transmethylase, Domain 2"/>
    <property type="match status" value="1"/>
</dbReference>
<dbReference type="PIRSF" id="PIRSF036432">
    <property type="entry name" value="Diphthine_synth"/>
    <property type="match status" value="1"/>
</dbReference>
<reference evidence="7" key="1">
    <citation type="submission" date="2014-09" db="EMBL/GenBank/DDBJ databases">
        <authorList>
            <person name="Probst J Alexander"/>
        </authorList>
    </citation>
    <scope>NUCLEOTIDE SEQUENCE</scope>
</reference>
<gene>
    <name evidence="7" type="primary">dphB</name>
    <name evidence="7" type="ORF">MSIBF_A1810004</name>
</gene>
<dbReference type="GO" id="GO:0032259">
    <property type="term" value="P:methylation"/>
    <property type="evidence" value="ECO:0007669"/>
    <property type="project" value="UniProtKB-KW"/>
</dbReference>
<dbReference type="GO" id="GO:0017183">
    <property type="term" value="P:protein histidyl modification to diphthamide"/>
    <property type="evidence" value="ECO:0007669"/>
    <property type="project" value="UniProtKB-UniPathway"/>
</dbReference>
<protein>
    <submittedName>
        <fullName evidence="7">Diphthine synthase</fullName>
        <ecNumber evidence="7">2.1.1.98</ecNumber>
    </submittedName>
</protein>
<evidence type="ECO:0000313" key="7">
    <source>
        <dbReference type="EMBL" id="CEG11951.1"/>
    </source>
</evidence>
<dbReference type="CDD" id="cd11647">
    <property type="entry name" value="DHP5_DphB"/>
    <property type="match status" value="1"/>
</dbReference>
<dbReference type="PANTHER" id="PTHR10882">
    <property type="entry name" value="DIPHTHINE SYNTHASE"/>
    <property type="match status" value="1"/>
</dbReference>
<dbReference type="Gene3D" id="3.40.1010.10">
    <property type="entry name" value="Cobalt-precorrin-4 Transmethylase, Domain 1"/>
    <property type="match status" value="1"/>
</dbReference>
<evidence type="ECO:0000256" key="3">
    <source>
        <dbReference type="ARBA" id="ARBA00022603"/>
    </source>
</evidence>
<dbReference type="AlphaFoldDB" id="A0A098E8W5"/>
<dbReference type="SUPFAM" id="SSF53790">
    <property type="entry name" value="Tetrapyrrole methylase"/>
    <property type="match status" value="1"/>
</dbReference>
<dbReference type="PANTHER" id="PTHR10882:SF0">
    <property type="entry name" value="DIPHTHINE METHYL ESTER SYNTHASE"/>
    <property type="match status" value="1"/>
</dbReference>
<dbReference type="InterPro" id="IPR014776">
    <property type="entry name" value="4pyrrole_Mease_sub2"/>
</dbReference>
<dbReference type="InterPro" id="IPR035996">
    <property type="entry name" value="4pyrrol_Methylase_sf"/>
</dbReference>
<keyword evidence="4 7" id="KW-0808">Transferase</keyword>
<dbReference type="HAMAP" id="MF_01084">
    <property type="entry name" value="Diphthine_synth"/>
    <property type="match status" value="1"/>
</dbReference>
<dbReference type="EMBL" id="CCXY01000092">
    <property type="protein sequence ID" value="CEG11951.1"/>
    <property type="molecule type" value="Genomic_DNA"/>
</dbReference>
<dbReference type="InterPro" id="IPR000878">
    <property type="entry name" value="4pyrrol_Mease"/>
</dbReference>
<dbReference type="NCBIfam" id="TIGR00522">
    <property type="entry name" value="dph5"/>
    <property type="match status" value="1"/>
</dbReference>
<keyword evidence="5" id="KW-0949">S-adenosyl-L-methionine</keyword>
<evidence type="ECO:0000259" key="6">
    <source>
        <dbReference type="Pfam" id="PF00590"/>
    </source>
</evidence>
<organism evidence="7">
    <name type="scientific">groundwater metagenome</name>
    <dbReference type="NCBI Taxonomy" id="717931"/>
    <lineage>
        <taxon>unclassified sequences</taxon>
        <taxon>metagenomes</taxon>
        <taxon>ecological metagenomes</taxon>
    </lineage>
</organism>
<name>A0A098E8W5_9ZZZZ</name>
<dbReference type="InterPro" id="IPR004551">
    <property type="entry name" value="Dphthn_synthase"/>
</dbReference>
<evidence type="ECO:0000256" key="5">
    <source>
        <dbReference type="ARBA" id="ARBA00022691"/>
    </source>
</evidence>
<accession>A0A098E8W5</accession>
<dbReference type="UniPathway" id="UPA00559"/>
<keyword evidence="3 7" id="KW-0489">Methyltransferase</keyword>
<comment type="pathway">
    <text evidence="1">Protein modification; peptidyl-diphthamide biosynthesis.</text>
</comment>
<dbReference type="InterPro" id="IPR014777">
    <property type="entry name" value="4pyrrole_Mease_sub1"/>
</dbReference>
<evidence type="ECO:0000256" key="4">
    <source>
        <dbReference type="ARBA" id="ARBA00022679"/>
    </source>
</evidence>
<dbReference type="EC" id="2.1.1.98" evidence="7"/>
<sequence length="252" mass="28226">MLYLVGLGLYDEKDISLRAIEILKSADEIYAENYTNFYHGNLKNIEATIGKNINTLKRNDIESGEILYEDALLKDIVLLVPGDPMLATTHSSIILDAEKRKIKVKVIHSSSIYSAIAETGLMAYKFGRTTTIAFPYKDTIPSSPYKILGENSERNLHTLMLLDIDVEGDKFLSITHGLEILLKLEEDAKENIVRKATFVCCARLGSDAPIIKAVKGTDIEKILNFDFGNPPHCIIAAANLHFIEEEMIARFY</sequence>
<dbReference type="GO" id="GO:0004164">
    <property type="term" value="F:diphthine synthase activity"/>
    <property type="evidence" value="ECO:0007669"/>
    <property type="project" value="UniProtKB-EC"/>
</dbReference>
<evidence type="ECO:0000256" key="2">
    <source>
        <dbReference type="ARBA" id="ARBA00006729"/>
    </source>
</evidence>